<evidence type="ECO:0000256" key="1">
    <source>
        <dbReference type="SAM" id="SignalP"/>
    </source>
</evidence>
<accession>A0ABQ4R4Z3</accession>
<feature type="chain" id="PRO_5045317889" description="DUF3551 domain-containing protein" evidence="1">
    <location>
        <begin position="24"/>
        <end position="78"/>
    </location>
</feature>
<dbReference type="PROSITE" id="PS51257">
    <property type="entry name" value="PROKAR_LIPOPROTEIN"/>
    <property type="match status" value="1"/>
</dbReference>
<feature type="signal peptide" evidence="1">
    <location>
        <begin position="1"/>
        <end position="23"/>
    </location>
</feature>
<keyword evidence="3" id="KW-1185">Reference proteome</keyword>
<comment type="caution">
    <text evidence="2">The sequence shown here is derived from an EMBL/GenBank/DDBJ whole genome shotgun (WGS) entry which is preliminary data.</text>
</comment>
<reference evidence="2" key="2">
    <citation type="submission" date="2021-08" db="EMBL/GenBank/DDBJ databases">
        <authorList>
            <person name="Tani A."/>
            <person name="Ola A."/>
            <person name="Ogura Y."/>
            <person name="Katsura K."/>
            <person name="Hayashi T."/>
        </authorList>
    </citation>
    <scope>NUCLEOTIDE SEQUENCE</scope>
    <source>
        <strain evidence="2">KCTC 52305</strain>
    </source>
</reference>
<organism evidence="2 3">
    <name type="scientific">Methylobacterium crusticola</name>
    <dbReference type="NCBI Taxonomy" id="1697972"/>
    <lineage>
        <taxon>Bacteria</taxon>
        <taxon>Pseudomonadati</taxon>
        <taxon>Pseudomonadota</taxon>
        <taxon>Alphaproteobacteria</taxon>
        <taxon>Hyphomicrobiales</taxon>
        <taxon>Methylobacteriaceae</taxon>
        <taxon>Methylobacterium</taxon>
    </lineage>
</organism>
<proteinExistence type="predicted"/>
<evidence type="ECO:0000313" key="2">
    <source>
        <dbReference type="EMBL" id="GJD52205.1"/>
    </source>
</evidence>
<dbReference type="EMBL" id="BPQH01000017">
    <property type="protein sequence ID" value="GJD52205.1"/>
    <property type="molecule type" value="Genomic_DNA"/>
</dbReference>
<reference evidence="2" key="1">
    <citation type="journal article" date="2021" name="Front. Microbiol.">
        <title>Comprehensive Comparative Genomics and Phenotyping of Methylobacterium Species.</title>
        <authorList>
            <person name="Alessa O."/>
            <person name="Ogura Y."/>
            <person name="Fujitani Y."/>
            <person name="Takami H."/>
            <person name="Hayashi T."/>
            <person name="Sahin N."/>
            <person name="Tani A."/>
        </authorList>
    </citation>
    <scope>NUCLEOTIDE SEQUENCE</scope>
    <source>
        <strain evidence="2">KCTC 52305</strain>
    </source>
</reference>
<sequence>MRFVVIGAIVGCALIGPSLPAHAAMSCSQRNEQCMAFCTKQFKRQTGCTSKCADALPQCMSSGCWNTPMSNKCGYTKG</sequence>
<dbReference type="Proteomes" id="UP001055167">
    <property type="component" value="Unassembled WGS sequence"/>
</dbReference>
<name>A0ABQ4R4Z3_9HYPH</name>
<protein>
    <recommendedName>
        <fullName evidence="4">DUF3551 domain-containing protein</fullName>
    </recommendedName>
</protein>
<evidence type="ECO:0008006" key="4">
    <source>
        <dbReference type="Google" id="ProtNLM"/>
    </source>
</evidence>
<keyword evidence="1" id="KW-0732">Signal</keyword>
<gene>
    <name evidence="2" type="ORF">OPKNFCMD_4967</name>
</gene>
<evidence type="ECO:0000313" key="3">
    <source>
        <dbReference type="Proteomes" id="UP001055167"/>
    </source>
</evidence>